<comment type="caution">
    <text evidence="1">The sequence shown here is derived from an EMBL/GenBank/DDBJ whole genome shotgun (WGS) entry which is preliminary data.</text>
</comment>
<organism evidence="1 2">
    <name type="scientific">Muriicola jejuensis</name>
    <dbReference type="NCBI Taxonomy" id="504488"/>
    <lineage>
        <taxon>Bacteria</taxon>
        <taxon>Pseudomonadati</taxon>
        <taxon>Bacteroidota</taxon>
        <taxon>Flavobacteriia</taxon>
        <taxon>Flavobacteriales</taxon>
        <taxon>Flavobacteriaceae</taxon>
        <taxon>Muriicola</taxon>
    </lineage>
</organism>
<dbReference type="AlphaFoldDB" id="A0A6P0UBC1"/>
<gene>
    <name evidence="1" type="ORF">GWK09_00215</name>
</gene>
<accession>A0A6P0UBC1</accession>
<name>A0A6P0UBC1_9FLAO</name>
<dbReference type="Proteomes" id="UP000468443">
    <property type="component" value="Unassembled WGS sequence"/>
</dbReference>
<evidence type="ECO:0000313" key="1">
    <source>
        <dbReference type="EMBL" id="NER08928.1"/>
    </source>
</evidence>
<dbReference type="EMBL" id="JAABOP010000001">
    <property type="protein sequence ID" value="NER08928.1"/>
    <property type="molecule type" value="Genomic_DNA"/>
</dbReference>
<evidence type="ECO:0000313" key="2">
    <source>
        <dbReference type="Proteomes" id="UP000468443"/>
    </source>
</evidence>
<dbReference type="RefSeq" id="WP_163691018.1">
    <property type="nucleotide sequence ID" value="NZ_FXTW01000001.1"/>
</dbReference>
<sequence length="57" mass="6428">MIRGYPQGVVIVITPVRKGNSDEENIGKEIGVDLIPVKCSIFTMLPQQIRRFLRTSL</sequence>
<proteinExistence type="predicted"/>
<protein>
    <submittedName>
        <fullName evidence="1">Uncharacterized protein</fullName>
    </submittedName>
</protein>
<keyword evidence="2" id="KW-1185">Reference proteome</keyword>
<reference evidence="1 2" key="1">
    <citation type="submission" date="2020-01" db="EMBL/GenBank/DDBJ databases">
        <title>Muriicola jejuensis KCTC 22299.</title>
        <authorList>
            <person name="Wang G."/>
        </authorList>
    </citation>
    <scope>NUCLEOTIDE SEQUENCE [LARGE SCALE GENOMIC DNA]</scope>
    <source>
        <strain evidence="1 2">KCTC 22299</strain>
    </source>
</reference>